<dbReference type="PROSITE" id="PS51670">
    <property type="entry name" value="SHKT"/>
    <property type="match status" value="2"/>
</dbReference>
<dbReference type="InterPro" id="IPR036465">
    <property type="entry name" value="vWFA_dom_sf"/>
</dbReference>
<dbReference type="InterPro" id="IPR050525">
    <property type="entry name" value="ECM_Assembly_Org"/>
</dbReference>
<dbReference type="InterPro" id="IPR003582">
    <property type="entry name" value="ShKT_dom"/>
</dbReference>
<evidence type="ECO:0000313" key="11">
    <source>
        <dbReference type="Proteomes" id="UP001186944"/>
    </source>
</evidence>
<proteinExistence type="predicted"/>
<dbReference type="Proteomes" id="UP001186944">
    <property type="component" value="Unassembled WGS sequence"/>
</dbReference>
<dbReference type="Gene3D" id="3.40.50.410">
    <property type="entry name" value="von Willebrand factor, type A domain"/>
    <property type="match status" value="1"/>
</dbReference>
<dbReference type="SUPFAM" id="SSF53300">
    <property type="entry name" value="vWA-like"/>
    <property type="match status" value="1"/>
</dbReference>
<sequence>MCNSHRLQYKFGLISLVRATDTDIMKHIIFLLFPIGYLNAFLFNNALNPYEPLAPSSIAKSQCHLKPADIIFVLDDSGSVGYNNFEKELQFVQGFAKEFDIGPLNVQVGVVTYSSSVHEYIRLNSNRDKQSLLYNINRLPYQSGLTRTADAINLTLYHGFSQPHGDRDSVTDVMMVITDGQSQDPRATAAAARRAHNAGIKTFAIGVGNRVKATEMDIIASDKNHVFHVSNYDALQQLKEELRNKTCEAIAFSNLYCQNNIKNCNSYGHVVCVNYAQWGRQNCPLYCGYCAAQGTPPPPTSSTSTTTTTTTTTTKGICEDKFGNCNGYGNSVCTSYRDWSIQNCAKFCQFCHAPAPPCVDLLGNCAAYGATSCQFYKKWAELNCAKTCGVCGNGIPTPALPQPTTTPLPTTTTLATTTFKGECIDHLHTGSCESYGPDICYKYREWAYKQCPKFCLFCKLSSSLMMPGSILTAPTPPTTEPPCVDVDPDCEDRGPFVCFNNKTWAETNCRVFCTFCTREYLCQLDTVIRLYTVIRL</sequence>
<dbReference type="PROSITE" id="PS50234">
    <property type="entry name" value="VWFA"/>
    <property type="match status" value="1"/>
</dbReference>
<reference evidence="10" key="1">
    <citation type="submission" date="2019-08" db="EMBL/GenBank/DDBJ databases">
        <title>The improved chromosome-level genome for the pearl oyster Pinctada fucata martensii using PacBio sequencing and Hi-C.</title>
        <authorList>
            <person name="Zheng Z."/>
        </authorList>
    </citation>
    <scope>NUCLEOTIDE SEQUENCE</scope>
    <source>
        <strain evidence="10">ZZ-2019</strain>
        <tissue evidence="10">Adductor muscle</tissue>
    </source>
</reference>
<evidence type="ECO:0000256" key="5">
    <source>
        <dbReference type="ARBA" id="ARBA00023180"/>
    </source>
</evidence>
<keyword evidence="7" id="KW-0472">Membrane</keyword>
<dbReference type="EMBL" id="VSWD01000014">
    <property type="protein sequence ID" value="KAK3082673.1"/>
    <property type="molecule type" value="Genomic_DNA"/>
</dbReference>
<feature type="domain" description="ShKT" evidence="9">
    <location>
        <begin position="318"/>
        <end position="351"/>
    </location>
</feature>
<evidence type="ECO:0000256" key="4">
    <source>
        <dbReference type="ARBA" id="ARBA00022737"/>
    </source>
</evidence>
<accession>A0AA88XCC0</accession>
<keyword evidence="4" id="KW-0677">Repeat</keyword>
<gene>
    <name evidence="10" type="ORF">FSP39_002297</name>
</gene>
<dbReference type="SMART" id="SM00254">
    <property type="entry name" value="ShKT"/>
    <property type="match status" value="5"/>
</dbReference>
<keyword evidence="7" id="KW-1133">Transmembrane helix</keyword>
<feature type="transmembrane region" description="Helical" evidence="7">
    <location>
        <begin position="28"/>
        <end position="47"/>
    </location>
</feature>
<keyword evidence="7" id="KW-0812">Transmembrane</keyword>
<dbReference type="Pfam" id="PF00092">
    <property type="entry name" value="VWA"/>
    <property type="match status" value="1"/>
</dbReference>
<evidence type="ECO:0000256" key="1">
    <source>
        <dbReference type="ARBA" id="ARBA00004613"/>
    </source>
</evidence>
<evidence type="ECO:0000313" key="10">
    <source>
        <dbReference type="EMBL" id="KAK3082673.1"/>
    </source>
</evidence>
<organism evidence="10 11">
    <name type="scientific">Pinctada imbricata</name>
    <name type="common">Atlantic pearl-oyster</name>
    <name type="synonym">Pinctada martensii</name>
    <dbReference type="NCBI Taxonomy" id="66713"/>
    <lineage>
        <taxon>Eukaryota</taxon>
        <taxon>Metazoa</taxon>
        <taxon>Spiralia</taxon>
        <taxon>Lophotrochozoa</taxon>
        <taxon>Mollusca</taxon>
        <taxon>Bivalvia</taxon>
        <taxon>Autobranchia</taxon>
        <taxon>Pteriomorphia</taxon>
        <taxon>Pterioida</taxon>
        <taxon>Pterioidea</taxon>
        <taxon>Pteriidae</taxon>
        <taxon>Pinctada</taxon>
    </lineage>
</organism>
<keyword evidence="5" id="KW-0325">Glycoprotein</keyword>
<protein>
    <submittedName>
        <fullName evidence="10">Uncharacterized protein</fullName>
    </submittedName>
</protein>
<dbReference type="AlphaFoldDB" id="A0AA88XCC0"/>
<dbReference type="CDD" id="cd01450">
    <property type="entry name" value="vWFA_subfamily_ECM"/>
    <property type="match status" value="1"/>
</dbReference>
<dbReference type="Pfam" id="PF01549">
    <property type="entry name" value="ShK"/>
    <property type="match status" value="3"/>
</dbReference>
<keyword evidence="2" id="KW-0964">Secreted</keyword>
<feature type="domain" description="VWFA" evidence="8">
    <location>
        <begin position="69"/>
        <end position="242"/>
    </location>
</feature>
<comment type="caution">
    <text evidence="6">Lacks conserved residue(s) required for the propagation of feature annotation.</text>
</comment>
<name>A0AA88XCC0_PINIB</name>
<evidence type="ECO:0000259" key="8">
    <source>
        <dbReference type="PROSITE" id="PS50234"/>
    </source>
</evidence>
<dbReference type="FunFam" id="3.40.50.410:FF:000004">
    <property type="entry name" value="collagen alpha-6(VI) chain"/>
    <property type="match status" value="1"/>
</dbReference>
<keyword evidence="3" id="KW-0732">Signal</keyword>
<evidence type="ECO:0000256" key="2">
    <source>
        <dbReference type="ARBA" id="ARBA00022525"/>
    </source>
</evidence>
<dbReference type="PANTHER" id="PTHR24020:SF84">
    <property type="entry name" value="VWFA DOMAIN-CONTAINING PROTEIN"/>
    <property type="match status" value="1"/>
</dbReference>
<comment type="subcellular location">
    <subcellularLocation>
        <location evidence="1">Secreted</location>
    </subcellularLocation>
</comment>
<dbReference type="SMART" id="SM00327">
    <property type="entry name" value="VWA"/>
    <property type="match status" value="1"/>
</dbReference>
<dbReference type="InterPro" id="IPR002035">
    <property type="entry name" value="VWF_A"/>
</dbReference>
<dbReference type="PRINTS" id="PR00453">
    <property type="entry name" value="VWFADOMAIN"/>
</dbReference>
<evidence type="ECO:0000259" key="9">
    <source>
        <dbReference type="PROSITE" id="PS51670"/>
    </source>
</evidence>
<evidence type="ECO:0000256" key="7">
    <source>
        <dbReference type="SAM" id="Phobius"/>
    </source>
</evidence>
<comment type="caution">
    <text evidence="10">The sequence shown here is derived from an EMBL/GenBank/DDBJ whole genome shotgun (WGS) entry which is preliminary data.</text>
</comment>
<evidence type="ECO:0000256" key="6">
    <source>
        <dbReference type="PROSITE-ProRule" id="PRU01005"/>
    </source>
</evidence>
<dbReference type="PANTHER" id="PTHR24020">
    <property type="entry name" value="COLLAGEN ALPHA"/>
    <property type="match status" value="1"/>
</dbReference>
<keyword evidence="11" id="KW-1185">Reference proteome</keyword>
<evidence type="ECO:0000256" key="3">
    <source>
        <dbReference type="ARBA" id="ARBA00022729"/>
    </source>
</evidence>
<feature type="domain" description="ShKT" evidence="9">
    <location>
        <begin position="358"/>
        <end position="391"/>
    </location>
</feature>
<dbReference type="GO" id="GO:0005576">
    <property type="term" value="C:extracellular region"/>
    <property type="evidence" value="ECO:0007669"/>
    <property type="project" value="UniProtKB-SubCell"/>
</dbReference>